<evidence type="ECO:0000313" key="2">
    <source>
        <dbReference type="Proteomes" id="UP001239111"/>
    </source>
</evidence>
<name>A0ACC2N9Z5_9HYME</name>
<evidence type="ECO:0000313" key="1">
    <source>
        <dbReference type="EMBL" id="KAJ8667970.1"/>
    </source>
</evidence>
<gene>
    <name evidence="1" type="ORF">QAD02_009633</name>
</gene>
<protein>
    <submittedName>
        <fullName evidence="1">Uncharacterized protein</fullName>
    </submittedName>
</protein>
<organism evidence="1 2">
    <name type="scientific">Eretmocerus hayati</name>
    <dbReference type="NCBI Taxonomy" id="131215"/>
    <lineage>
        <taxon>Eukaryota</taxon>
        <taxon>Metazoa</taxon>
        <taxon>Ecdysozoa</taxon>
        <taxon>Arthropoda</taxon>
        <taxon>Hexapoda</taxon>
        <taxon>Insecta</taxon>
        <taxon>Pterygota</taxon>
        <taxon>Neoptera</taxon>
        <taxon>Endopterygota</taxon>
        <taxon>Hymenoptera</taxon>
        <taxon>Apocrita</taxon>
        <taxon>Proctotrupomorpha</taxon>
        <taxon>Chalcidoidea</taxon>
        <taxon>Aphelinidae</taxon>
        <taxon>Aphelininae</taxon>
        <taxon>Eretmocerus</taxon>
    </lineage>
</organism>
<dbReference type="EMBL" id="CM056744">
    <property type="protein sequence ID" value="KAJ8667970.1"/>
    <property type="molecule type" value="Genomic_DNA"/>
</dbReference>
<reference evidence="1" key="1">
    <citation type="submission" date="2023-04" db="EMBL/GenBank/DDBJ databases">
        <title>A chromosome-level genome assembly of the parasitoid wasp Eretmocerus hayati.</title>
        <authorList>
            <person name="Zhong Y."/>
            <person name="Liu S."/>
            <person name="Liu Y."/>
        </authorList>
    </citation>
    <scope>NUCLEOTIDE SEQUENCE</scope>
    <source>
        <strain evidence="1">ZJU_SS_LIU_2023</strain>
    </source>
</reference>
<accession>A0ACC2N9Z5</accession>
<sequence>MIHKTHYGLGRYVGDHTEQLIVKDNPSKGTRRVMDLFYSKSEINIRYLDLERARVEEGTDIKMFSPEKVNAILGSMEHVIKKKFPKAGSDRRAAWVRRTTGYFAPYRRDIKKKLNNSS</sequence>
<keyword evidence="2" id="KW-1185">Reference proteome</keyword>
<comment type="caution">
    <text evidence="1">The sequence shown here is derived from an EMBL/GenBank/DDBJ whole genome shotgun (WGS) entry which is preliminary data.</text>
</comment>
<proteinExistence type="predicted"/>
<dbReference type="Proteomes" id="UP001239111">
    <property type="component" value="Chromosome 4"/>
</dbReference>